<feature type="region of interest" description="Disordered" evidence="1">
    <location>
        <begin position="1"/>
        <end position="28"/>
    </location>
</feature>
<reference evidence="2 3" key="1">
    <citation type="submission" date="2016-08" db="EMBL/GenBank/DDBJ databases">
        <title>Whole genome sequence of Mesorhizobium sp. strain UASWS1009 isolated from industrial sewage.</title>
        <authorList>
            <person name="Crovadore J."/>
            <person name="Calmin G."/>
            <person name="Chablais R."/>
            <person name="Cochard B."/>
            <person name="Lefort F."/>
        </authorList>
    </citation>
    <scope>NUCLEOTIDE SEQUENCE [LARGE SCALE GENOMIC DNA]</scope>
    <source>
        <strain evidence="2 3">UASWS1009</strain>
    </source>
</reference>
<name>A0A1C2DJQ6_9HYPH</name>
<keyword evidence="3" id="KW-1185">Reference proteome</keyword>
<organism evidence="2 3">
    <name type="scientific">Mesorhizobium hungaricum</name>
    <dbReference type="NCBI Taxonomy" id="1566387"/>
    <lineage>
        <taxon>Bacteria</taxon>
        <taxon>Pseudomonadati</taxon>
        <taxon>Pseudomonadota</taxon>
        <taxon>Alphaproteobacteria</taxon>
        <taxon>Hyphomicrobiales</taxon>
        <taxon>Phyllobacteriaceae</taxon>
        <taxon>Mesorhizobium</taxon>
    </lineage>
</organism>
<feature type="compositionally biased region" description="Basic and acidic residues" evidence="1">
    <location>
        <begin position="1"/>
        <end position="24"/>
    </location>
</feature>
<comment type="caution">
    <text evidence="2">The sequence shown here is derived from an EMBL/GenBank/DDBJ whole genome shotgun (WGS) entry which is preliminary data.</text>
</comment>
<feature type="region of interest" description="Disordered" evidence="1">
    <location>
        <begin position="47"/>
        <end position="80"/>
    </location>
</feature>
<dbReference type="STRING" id="1566387.QV13_21595"/>
<dbReference type="AlphaFoldDB" id="A0A1C2DJQ6"/>
<dbReference type="RefSeq" id="WP_024922268.1">
    <property type="nucleotide sequence ID" value="NZ_MDEO01000035.1"/>
</dbReference>
<dbReference type="Proteomes" id="UP000094412">
    <property type="component" value="Unassembled WGS sequence"/>
</dbReference>
<evidence type="ECO:0000313" key="3">
    <source>
        <dbReference type="Proteomes" id="UP000094412"/>
    </source>
</evidence>
<protein>
    <submittedName>
        <fullName evidence="2">Uncharacterized protein</fullName>
    </submittedName>
</protein>
<gene>
    <name evidence="2" type="ORF">QV13_21595</name>
</gene>
<sequence length="173" mass="19071">MAHSRKDEARALSADERTHVDQSRHPQVQELSDTALADLIKLVRERRDKAQSEAARRRREMRGKAAAKGARPSADDTGSRLKVEVLAMAMRRLNGEAERRRSKAGREALIANARNALALRQSRVAANKGGSTHTAGEGMRAVENTKAENLTRRSEVGRVSQATKVAQAKRDSR</sequence>
<evidence type="ECO:0000256" key="1">
    <source>
        <dbReference type="SAM" id="MobiDB-lite"/>
    </source>
</evidence>
<dbReference type="OrthoDB" id="7949760at2"/>
<accession>A0A1C2DJQ6</accession>
<evidence type="ECO:0000313" key="2">
    <source>
        <dbReference type="EMBL" id="OCX14992.1"/>
    </source>
</evidence>
<proteinExistence type="predicted"/>
<feature type="region of interest" description="Disordered" evidence="1">
    <location>
        <begin position="122"/>
        <end position="173"/>
    </location>
</feature>
<feature type="compositionally biased region" description="Basic and acidic residues" evidence="1">
    <location>
        <begin position="143"/>
        <end position="156"/>
    </location>
</feature>
<dbReference type="EMBL" id="MDEO01000035">
    <property type="protein sequence ID" value="OCX14992.1"/>
    <property type="molecule type" value="Genomic_DNA"/>
</dbReference>